<evidence type="ECO:0000256" key="1">
    <source>
        <dbReference type="SAM" id="Phobius"/>
    </source>
</evidence>
<dbReference type="STRING" id="477641.MODMU_5305"/>
<dbReference type="KEGG" id="mmar:MODMU_5305"/>
<organism evidence="2 3">
    <name type="scientific">Modestobacter italicus (strain DSM 44449 / CECT 9708 / BC 501)</name>
    <dbReference type="NCBI Taxonomy" id="2732864"/>
    <lineage>
        <taxon>Bacteria</taxon>
        <taxon>Bacillati</taxon>
        <taxon>Actinomycetota</taxon>
        <taxon>Actinomycetes</taxon>
        <taxon>Geodermatophilales</taxon>
        <taxon>Geodermatophilaceae</taxon>
        <taxon>Modestobacter</taxon>
    </lineage>
</organism>
<evidence type="ECO:0000313" key="3">
    <source>
        <dbReference type="Proteomes" id="UP000006461"/>
    </source>
</evidence>
<dbReference type="AlphaFoldDB" id="I4F4W7"/>
<proteinExistence type="predicted"/>
<dbReference type="EMBL" id="FO203431">
    <property type="protein sequence ID" value="CCH90680.1"/>
    <property type="molecule type" value="Genomic_DNA"/>
</dbReference>
<protein>
    <submittedName>
        <fullName evidence="2">Uncharacterized protein</fullName>
    </submittedName>
</protein>
<keyword evidence="1" id="KW-1133">Transmembrane helix</keyword>
<dbReference type="Proteomes" id="UP000006461">
    <property type="component" value="Chromosome"/>
</dbReference>
<gene>
    <name evidence="2" type="ordered locus">MODMU_5305</name>
</gene>
<name>I4F4W7_MODI5</name>
<feature type="transmembrane region" description="Helical" evidence="1">
    <location>
        <begin position="18"/>
        <end position="35"/>
    </location>
</feature>
<evidence type="ECO:0000313" key="2">
    <source>
        <dbReference type="EMBL" id="CCH90680.1"/>
    </source>
</evidence>
<accession>I4F4W7</accession>
<feature type="transmembrane region" description="Helical" evidence="1">
    <location>
        <begin position="41"/>
        <end position="58"/>
    </location>
</feature>
<keyword evidence="1" id="KW-0812">Transmembrane</keyword>
<dbReference type="HOGENOM" id="CLU_2789350_0_0_11"/>
<keyword evidence="3" id="KW-1185">Reference proteome</keyword>
<reference evidence="2 3" key="1">
    <citation type="journal article" date="2012" name="J. Bacteriol.">
        <title>Genome Sequence of Radiation-Resistant Modestobacter marinus Strain BC501, a Representative Actinobacterium That Thrives on Calcareous Stone Surfaces.</title>
        <authorList>
            <person name="Normand P."/>
            <person name="Gury J."/>
            <person name="Pujic P."/>
            <person name="Chouaia B."/>
            <person name="Crotti E."/>
            <person name="Brusetti L."/>
            <person name="Daffonchio D."/>
            <person name="Vacherie B."/>
            <person name="Barbe V."/>
            <person name="Medigue C."/>
            <person name="Calteau A."/>
            <person name="Ghodhbane-Gtari F."/>
            <person name="Essoussi I."/>
            <person name="Nouioui I."/>
            <person name="Abbassi-Ghozzi I."/>
            <person name="Gtari M."/>
        </authorList>
    </citation>
    <scope>NUCLEOTIDE SEQUENCE [LARGE SCALE GENOMIC DNA]</scope>
    <source>
        <strain evidence="3">BC 501</strain>
    </source>
</reference>
<sequence>MIVVPWDDLERPPNKAQIAIVLGLAVLLALLDWVINDSFRMAIVLAVGAVVGLVLRFLRNTRRGSDRS</sequence>
<keyword evidence="1" id="KW-0472">Membrane</keyword>